<dbReference type="GO" id="GO:0016787">
    <property type="term" value="F:hydrolase activity"/>
    <property type="evidence" value="ECO:0007669"/>
    <property type="project" value="UniProtKB-KW"/>
</dbReference>
<keyword evidence="2" id="KW-0378">Hydrolase</keyword>
<proteinExistence type="predicted"/>
<organism evidence="2 3">
    <name type="scientific">Desulfobacter hydrogenophilus</name>
    <dbReference type="NCBI Taxonomy" id="2291"/>
    <lineage>
        <taxon>Bacteria</taxon>
        <taxon>Pseudomonadati</taxon>
        <taxon>Thermodesulfobacteriota</taxon>
        <taxon>Desulfobacteria</taxon>
        <taxon>Desulfobacterales</taxon>
        <taxon>Desulfobacteraceae</taxon>
        <taxon>Desulfobacter</taxon>
    </lineage>
</organism>
<reference evidence="2 3" key="1">
    <citation type="submission" date="2018-06" db="EMBL/GenBank/DDBJ databases">
        <title>Complete Genome Sequence of Desulfobacter hydrogenophilus (DSM3380).</title>
        <authorList>
            <person name="Marietou A."/>
            <person name="Schreiber L."/>
            <person name="Marshall I."/>
            <person name="Jorgensen B."/>
        </authorList>
    </citation>
    <scope>NUCLEOTIDE SEQUENCE [LARGE SCALE GENOMIC DNA]</scope>
    <source>
        <strain evidence="2 3">DSM 3380</strain>
    </source>
</reference>
<dbReference type="RefSeq" id="WP_111956109.1">
    <property type="nucleotide sequence ID" value="NZ_CP036313.1"/>
</dbReference>
<protein>
    <submittedName>
        <fullName evidence="2">Alpha/beta hydrolase</fullName>
    </submittedName>
</protein>
<evidence type="ECO:0000313" key="2">
    <source>
        <dbReference type="EMBL" id="RAM02205.1"/>
    </source>
</evidence>
<reference evidence="1 4" key="2">
    <citation type="submission" date="2019-02" db="EMBL/GenBank/DDBJ databases">
        <title>Complete genome sequence of Desulfobacter hydrogenophilus AcRS1.</title>
        <authorList>
            <person name="Marietou A."/>
            <person name="Lund M.B."/>
            <person name="Marshall I.P.G."/>
            <person name="Schreiber L."/>
            <person name="Jorgensen B."/>
        </authorList>
    </citation>
    <scope>NUCLEOTIDE SEQUENCE [LARGE SCALE GENOMIC DNA]</scope>
    <source>
        <strain evidence="1 4">AcRS1</strain>
    </source>
</reference>
<dbReference type="EMBL" id="CP036313">
    <property type="protein sequence ID" value="QBH15120.1"/>
    <property type="molecule type" value="Genomic_DNA"/>
</dbReference>
<dbReference type="Proteomes" id="UP000248798">
    <property type="component" value="Unassembled WGS sequence"/>
</dbReference>
<dbReference type="OrthoDB" id="9800435at2"/>
<name>A0A328FGU5_9BACT</name>
<accession>A0A328FGU5</accession>
<dbReference type="SUPFAM" id="SSF53474">
    <property type="entry name" value="alpha/beta-Hydrolases"/>
    <property type="match status" value="1"/>
</dbReference>
<gene>
    <name evidence="2" type="ORF">DO021_09685</name>
    <name evidence="1" type="ORF">EYB58_20655</name>
</gene>
<dbReference type="Proteomes" id="UP000293902">
    <property type="component" value="Chromosome"/>
</dbReference>
<dbReference type="InterPro" id="IPR029058">
    <property type="entry name" value="AB_hydrolase_fold"/>
</dbReference>
<dbReference type="PANTHER" id="PTHR42103:SF2">
    <property type="entry name" value="AB HYDROLASE-1 DOMAIN-CONTAINING PROTEIN"/>
    <property type="match status" value="1"/>
</dbReference>
<evidence type="ECO:0000313" key="4">
    <source>
        <dbReference type="Proteomes" id="UP000293902"/>
    </source>
</evidence>
<dbReference type="AlphaFoldDB" id="A0A328FGU5"/>
<evidence type="ECO:0000313" key="1">
    <source>
        <dbReference type="EMBL" id="QBH15120.1"/>
    </source>
</evidence>
<sequence length="204" mass="22174">MIEEFITITGVGNICLEGYLNRQETGKAVVLTHPHPLYGGNMDVPVICRMAACFQSAGIATLRFNFRGTGGSAGKFDDGRGEQDDVRSGLDFLSDQGYDQLFLAGYSFGSWVNAHVVSAGVDICDHIMVSPPAALLSFDQVEPLPNTGLIITGENDDLAPVFLVQDLLSKWKISPRIEVLSDVDHFYVGALDKLEDVLSDYLQS</sequence>
<dbReference type="PANTHER" id="PTHR42103">
    <property type="entry name" value="ALPHA/BETA-HYDROLASES SUPERFAMILY PROTEIN"/>
    <property type="match status" value="1"/>
</dbReference>
<evidence type="ECO:0000313" key="3">
    <source>
        <dbReference type="Proteomes" id="UP000248798"/>
    </source>
</evidence>
<dbReference type="Gene3D" id="3.40.50.1820">
    <property type="entry name" value="alpha/beta hydrolase"/>
    <property type="match status" value="1"/>
</dbReference>
<keyword evidence="4" id="KW-1185">Reference proteome</keyword>
<dbReference type="EMBL" id="QLNI01000017">
    <property type="protein sequence ID" value="RAM02205.1"/>
    <property type="molecule type" value="Genomic_DNA"/>
</dbReference>